<dbReference type="EMBL" id="JAPZBT010000001">
    <property type="protein sequence ID" value="KAJ5383090.1"/>
    <property type="molecule type" value="Genomic_DNA"/>
</dbReference>
<evidence type="ECO:0000256" key="1">
    <source>
        <dbReference type="ARBA" id="ARBA00004167"/>
    </source>
</evidence>
<dbReference type="AlphaFoldDB" id="A0A9W9SR75"/>
<name>A0A9W9SR75_9EURO</name>
<dbReference type="GO" id="GO:0071944">
    <property type="term" value="C:cell periphery"/>
    <property type="evidence" value="ECO:0007669"/>
    <property type="project" value="UniProtKB-ARBA"/>
</dbReference>
<protein>
    <submittedName>
        <fullName evidence="7">Uncharacterized protein</fullName>
    </submittedName>
</protein>
<gene>
    <name evidence="7" type="ORF">N7517_001001</name>
</gene>
<reference evidence="7" key="2">
    <citation type="journal article" date="2023" name="IMA Fungus">
        <title>Comparative genomic study of the Penicillium genus elucidates a diverse pangenome and 15 lateral gene transfer events.</title>
        <authorList>
            <person name="Petersen C."/>
            <person name="Sorensen T."/>
            <person name="Nielsen M.R."/>
            <person name="Sondergaard T.E."/>
            <person name="Sorensen J.L."/>
            <person name="Fitzpatrick D.A."/>
            <person name="Frisvad J.C."/>
            <person name="Nielsen K.L."/>
        </authorList>
    </citation>
    <scope>NUCLEOTIDE SEQUENCE</scope>
    <source>
        <strain evidence="7">IBT 3081</strain>
    </source>
</reference>
<feature type="region of interest" description="Disordered" evidence="5">
    <location>
        <begin position="196"/>
        <end position="252"/>
    </location>
</feature>
<feature type="region of interest" description="Disordered" evidence="5">
    <location>
        <begin position="132"/>
        <end position="161"/>
    </location>
</feature>
<keyword evidence="4 6" id="KW-0472">Membrane</keyword>
<dbReference type="GeneID" id="81457914"/>
<dbReference type="PANTHER" id="PTHR15549:SF26">
    <property type="entry name" value="AXIAL BUDDING PATTERN PROTEIN 2-RELATED"/>
    <property type="match status" value="1"/>
</dbReference>
<accession>A0A9W9SR75</accession>
<comment type="subcellular location">
    <subcellularLocation>
        <location evidence="1">Membrane</location>
        <topology evidence="1">Single-pass membrane protein</topology>
    </subcellularLocation>
</comment>
<evidence type="ECO:0000256" key="4">
    <source>
        <dbReference type="ARBA" id="ARBA00023136"/>
    </source>
</evidence>
<dbReference type="InterPro" id="IPR051694">
    <property type="entry name" value="Immunoregulatory_rcpt-like"/>
</dbReference>
<evidence type="ECO:0000256" key="5">
    <source>
        <dbReference type="SAM" id="MobiDB-lite"/>
    </source>
</evidence>
<reference evidence="7" key="1">
    <citation type="submission" date="2022-12" db="EMBL/GenBank/DDBJ databases">
        <authorList>
            <person name="Petersen C."/>
        </authorList>
    </citation>
    <scope>NUCLEOTIDE SEQUENCE</scope>
    <source>
        <strain evidence="7">IBT 3081</strain>
    </source>
</reference>
<dbReference type="GO" id="GO:0016020">
    <property type="term" value="C:membrane"/>
    <property type="evidence" value="ECO:0007669"/>
    <property type="project" value="UniProtKB-SubCell"/>
</dbReference>
<evidence type="ECO:0000313" key="7">
    <source>
        <dbReference type="EMBL" id="KAJ5383090.1"/>
    </source>
</evidence>
<proteinExistence type="predicted"/>
<keyword evidence="8" id="KW-1185">Reference proteome</keyword>
<evidence type="ECO:0000256" key="3">
    <source>
        <dbReference type="ARBA" id="ARBA00022989"/>
    </source>
</evidence>
<evidence type="ECO:0000313" key="8">
    <source>
        <dbReference type="Proteomes" id="UP001147752"/>
    </source>
</evidence>
<feature type="compositionally biased region" description="Low complexity" evidence="5">
    <location>
        <begin position="132"/>
        <end position="157"/>
    </location>
</feature>
<dbReference type="NCBIfam" id="TIGR01167">
    <property type="entry name" value="LPXTG_anchor"/>
    <property type="match status" value="1"/>
</dbReference>
<sequence length="252" mass="26669">MSTDSEDESLMGYPIRRNGTCVTGETILGPTWGPFQRCCPAYTTSPGGVLPICCPTQLDCSSKLRRKARCADHTAVLYFVEETDGNFCCADGTRGFRKTANNNVGCVKPEYKYALKEVEFLPPVSQYLLPTSTSSNTATATPTPTATAVSSTSGTDTNNAKNNTGAIAGGVVGGVGGVAILIALVWLLLRRRKKQAQASQSTERPPVPVSELSDATRITELSDGNRITELSGQSIPELPGSEKPKPPPAELA</sequence>
<dbReference type="RefSeq" id="XP_056582866.1">
    <property type="nucleotide sequence ID" value="XM_056718731.1"/>
</dbReference>
<dbReference type="Proteomes" id="UP001147752">
    <property type="component" value="Unassembled WGS sequence"/>
</dbReference>
<keyword evidence="3 6" id="KW-1133">Transmembrane helix</keyword>
<evidence type="ECO:0000256" key="2">
    <source>
        <dbReference type="ARBA" id="ARBA00022692"/>
    </source>
</evidence>
<feature type="transmembrane region" description="Helical" evidence="6">
    <location>
        <begin position="166"/>
        <end position="189"/>
    </location>
</feature>
<dbReference type="OrthoDB" id="4779287at2759"/>
<evidence type="ECO:0000256" key="6">
    <source>
        <dbReference type="SAM" id="Phobius"/>
    </source>
</evidence>
<dbReference type="PANTHER" id="PTHR15549">
    <property type="entry name" value="PAIRED IMMUNOGLOBULIN-LIKE TYPE 2 RECEPTOR"/>
    <property type="match status" value="1"/>
</dbReference>
<keyword evidence="2 6" id="KW-0812">Transmembrane</keyword>
<comment type="caution">
    <text evidence="7">The sequence shown here is derived from an EMBL/GenBank/DDBJ whole genome shotgun (WGS) entry which is preliminary data.</text>
</comment>
<organism evidence="7 8">
    <name type="scientific">Penicillium concentricum</name>
    <dbReference type="NCBI Taxonomy" id="293559"/>
    <lineage>
        <taxon>Eukaryota</taxon>
        <taxon>Fungi</taxon>
        <taxon>Dikarya</taxon>
        <taxon>Ascomycota</taxon>
        <taxon>Pezizomycotina</taxon>
        <taxon>Eurotiomycetes</taxon>
        <taxon>Eurotiomycetidae</taxon>
        <taxon>Eurotiales</taxon>
        <taxon>Aspergillaceae</taxon>
        <taxon>Penicillium</taxon>
    </lineage>
</organism>